<dbReference type="PANTHER" id="PTHR42985">
    <property type="entry name" value="SODIUM-COUPLED MONOCARBOXYLATE TRANSPORTER"/>
    <property type="match status" value="1"/>
</dbReference>
<evidence type="ECO:0008006" key="15">
    <source>
        <dbReference type="Google" id="ProtNLM"/>
    </source>
</evidence>
<feature type="transmembrane region" description="Helical" evidence="12">
    <location>
        <begin position="714"/>
        <end position="737"/>
    </location>
</feature>
<keyword evidence="9 12" id="KW-0472">Membrane</keyword>
<feature type="transmembrane region" description="Helical" evidence="12">
    <location>
        <begin position="286"/>
        <end position="308"/>
    </location>
</feature>
<evidence type="ECO:0000256" key="12">
    <source>
        <dbReference type="SAM" id="Phobius"/>
    </source>
</evidence>
<evidence type="ECO:0000256" key="5">
    <source>
        <dbReference type="ARBA" id="ARBA00022692"/>
    </source>
</evidence>
<sequence>MLSSSSISTSPSTTEHPTTTTTTWSSSSSSSFFSNPASTTPFVEPTLASDGDPANLLFSTVDYVIFAALLLLSALIGVYFGFVSKIKQNNTKEYLLGGKTMSKFPVSASLIATHISGITLLGVPSELYAHGTQYWMSVVSAFVVTILMERIYLPVFYDLQVTSVFTYLEKRFDRTVRTAASFVYALACMIYIPIVVYVPALAFSQVTGINLHLITPVICVICIFYTTVGGLRAVVWTDTLQFVLMVGATLAIIFLGIASVGGFFEVWEAAERGGRLVFFNMDPDPFVRTSFWTVSLGLSTMWVANLGVSQGCVQRFLAVPDLKVAKNSLIIFTGGLIFIKSCSCFTGLLMYAKYESCDPYTIKKIAKLDQILPYYVMDVGGRIPGLPGLFVSGIFSAALSTMSSSLNTLAGTIYEDFIRHRYPHSSEKTASNVMKFLVVLLGVIVIGLVFVAERMGQVMHMAISLSGVTSGTLLGMFTSGMLSTIINTKGVIAGSITSLVAIGTVLIGAQLNPKHPPMPFRTDGCDADLLRNVTLVTPVSDTVRDNVPHIFKLSFMYYALAGVIIYFVVAYVVSIMTGGGDVSDQRLLAPFLRDKKQYEKEQALRMHNIQYEELDLALKELQKATDGKMSICQGDCSELGPPPDMILSMPPPPLSSFLLPRNALAPRPPNNSLSCIAAFMCEPSSLRAHGGIGDHGPAGMDLIELSANGMDDTWVFVLISSCVGVLLLGALLAMILIKCRDSFNYSYHDSNLKHPPLAEPHHLGGTTKSGFMPGTILYPTNHHHHHHTNGHHHLATTPDNRSLWATLTPHGTTQHFISDSAYCNPEDHYEVIDYGRKHEQYIPSNQLEQQQQQQHHISHQNTIVKNKNSFENSGFVDYDYEDPTPLMESYNHFDDMDSGYQEPQEVIGSLNRNRSIVSSPTRIENPNLAPLNLYPTHRSSTGNGTLGKKNHGTTLSRRISDIKN</sequence>
<feature type="transmembrane region" description="Helical" evidence="12">
    <location>
        <begin position="458"/>
        <end position="478"/>
    </location>
</feature>
<feature type="transmembrane region" description="Helical" evidence="12">
    <location>
        <begin position="389"/>
        <end position="413"/>
    </location>
</feature>
<feature type="region of interest" description="Disordered" evidence="11">
    <location>
        <begin position="937"/>
        <end position="964"/>
    </location>
</feature>
<dbReference type="CDD" id="cd11492">
    <property type="entry name" value="SLC5sbd_NIS-SMVT"/>
    <property type="match status" value="1"/>
</dbReference>
<feature type="transmembrane region" description="Helical" evidence="12">
    <location>
        <begin position="135"/>
        <end position="157"/>
    </location>
</feature>
<dbReference type="NCBIfam" id="TIGR00813">
    <property type="entry name" value="sss"/>
    <property type="match status" value="1"/>
</dbReference>
<gene>
    <name evidence="13" type="ORF">pipiens_003048</name>
</gene>
<dbReference type="EMBL" id="JBEHCU010007579">
    <property type="protein sequence ID" value="KAL1394504.1"/>
    <property type="molecule type" value="Genomic_DNA"/>
</dbReference>
<accession>A0ABD1D4W9</accession>
<dbReference type="PANTHER" id="PTHR42985:SF21">
    <property type="entry name" value="SODIUM-DEPENDENT MULTIVITAMIN TRANSPORTER-LIKE PROTEIN"/>
    <property type="match status" value="1"/>
</dbReference>
<feature type="transmembrane region" description="Helical" evidence="12">
    <location>
        <begin position="242"/>
        <end position="266"/>
    </location>
</feature>
<evidence type="ECO:0000256" key="7">
    <source>
        <dbReference type="ARBA" id="ARBA00023053"/>
    </source>
</evidence>
<keyword evidence="4" id="KW-1003">Cell membrane</keyword>
<dbReference type="Pfam" id="PF00474">
    <property type="entry name" value="SSF"/>
    <property type="match status" value="1"/>
</dbReference>
<comment type="caution">
    <text evidence="13">The sequence shown here is derived from an EMBL/GenBank/DDBJ whole genome shotgun (WGS) entry which is preliminary data.</text>
</comment>
<dbReference type="PROSITE" id="PS50283">
    <property type="entry name" value="NA_SOLUT_SYMP_3"/>
    <property type="match status" value="1"/>
</dbReference>
<dbReference type="GO" id="GO:0005886">
    <property type="term" value="C:plasma membrane"/>
    <property type="evidence" value="ECO:0007669"/>
    <property type="project" value="UniProtKB-SubCell"/>
</dbReference>
<keyword evidence="5 12" id="KW-0812">Transmembrane</keyword>
<comment type="similarity">
    <text evidence="2">Belongs to the sodium:solute symporter (SSF) (TC 2.A.21) family.</text>
</comment>
<dbReference type="GO" id="GO:0006814">
    <property type="term" value="P:sodium ion transport"/>
    <property type="evidence" value="ECO:0007669"/>
    <property type="project" value="UniProtKB-KW"/>
</dbReference>
<evidence type="ECO:0000256" key="10">
    <source>
        <dbReference type="ARBA" id="ARBA00023201"/>
    </source>
</evidence>
<feature type="transmembrane region" description="Helical" evidence="12">
    <location>
        <begin position="63"/>
        <end position="83"/>
    </location>
</feature>
<feature type="transmembrane region" description="Helical" evidence="12">
    <location>
        <begin position="433"/>
        <end position="452"/>
    </location>
</feature>
<feature type="transmembrane region" description="Helical" evidence="12">
    <location>
        <begin position="555"/>
        <end position="576"/>
    </location>
</feature>
<proteinExistence type="inferred from homology"/>
<keyword evidence="8" id="KW-0406">Ion transport</keyword>
<feature type="transmembrane region" description="Helical" evidence="12">
    <location>
        <begin position="490"/>
        <end position="511"/>
    </location>
</feature>
<evidence type="ECO:0000256" key="9">
    <source>
        <dbReference type="ARBA" id="ARBA00023136"/>
    </source>
</evidence>
<organism evidence="13 14">
    <name type="scientific">Culex pipiens pipiens</name>
    <name type="common">Northern house mosquito</name>
    <dbReference type="NCBI Taxonomy" id="38569"/>
    <lineage>
        <taxon>Eukaryota</taxon>
        <taxon>Metazoa</taxon>
        <taxon>Ecdysozoa</taxon>
        <taxon>Arthropoda</taxon>
        <taxon>Hexapoda</taxon>
        <taxon>Insecta</taxon>
        <taxon>Pterygota</taxon>
        <taxon>Neoptera</taxon>
        <taxon>Endopterygota</taxon>
        <taxon>Diptera</taxon>
        <taxon>Nematocera</taxon>
        <taxon>Culicoidea</taxon>
        <taxon>Culicidae</taxon>
        <taxon>Culicinae</taxon>
        <taxon>Culicini</taxon>
        <taxon>Culex</taxon>
        <taxon>Culex</taxon>
    </lineage>
</organism>
<evidence type="ECO:0000313" key="13">
    <source>
        <dbReference type="EMBL" id="KAL1394504.1"/>
    </source>
</evidence>
<protein>
    <recommendedName>
        <fullName evidence="15">Sodium/solute symporter</fullName>
    </recommendedName>
</protein>
<evidence type="ECO:0000313" key="14">
    <source>
        <dbReference type="Proteomes" id="UP001562425"/>
    </source>
</evidence>
<feature type="transmembrane region" description="Helical" evidence="12">
    <location>
        <begin position="213"/>
        <end position="235"/>
    </location>
</feature>
<feature type="region of interest" description="Disordered" evidence="11">
    <location>
        <begin position="1"/>
        <end position="31"/>
    </location>
</feature>
<feature type="transmembrane region" description="Helical" evidence="12">
    <location>
        <begin position="329"/>
        <end position="352"/>
    </location>
</feature>
<keyword evidence="6 12" id="KW-1133">Transmembrane helix</keyword>
<evidence type="ECO:0000256" key="8">
    <source>
        <dbReference type="ARBA" id="ARBA00023065"/>
    </source>
</evidence>
<dbReference type="AlphaFoldDB" id="A0ABD1D4W9"/>
<keyword evidence="7" id="KW-0915">Sodium</keyword>
<dbReference type="Gene3D" id="1.20.1730.10">
    <property type="entry name" value="Sodium/glucose cotransporter"/>
    <property type="match status" value="1"/>
</dbReference>
<dbReference type="GO" id="GO:0022857">
    <property type="term" value="F:transmembrane transporter activity"/>
    <property type="evidence" value="ECO:0007669"/>
    <property type="project" value="UniProtKB-ARBA"/>
</dbReference>
<dbReference type="InterPro" id="IPR001734">
    <property type="entry name" value="Na/solute_symporter"/>
</dbReference>
<keyword evidence="3" id="KW-0813">Transport</keyword>
<feature type="transmembrane region" description="Helical" evidence="12">
    <location>
        <begin position="178"/>
        <end position="201"/>
    </location>
</feature>
<reference evidence="13 14" key="1">
    <citation type="submission" date="2024-05" db="EMBL/GenBank/DDBJ databases">
        <title>Culex pipiens pipiens assembly and annotation.</title>
        <authorList>
            <person name="Alout H."/>
            <person name="Durand T."/>
        </authorList>
    </citation>
    <scope>NUCLEOTIDE SEQUENCE [LARGE SCALE GENOMIC DNA]</scope>
    <source>
        <strain evidence="13">HA-2024</strain>
        <tissue evidence="13">Whole body</tissue>
    </source>
</reference>
<keyword evidence="14" id="KW-1185">Reference proteome</keyword>
<dbReference type="InterPro" id="IPR051163">
    <property type="entry name" value="Sodium:Solute_Symporter_SSF"/>
</dbReference>
<feature type="transmembrane region" description="Helical" evidence="12">
    <location>
        <begin position="104"/>
        <end position="123"/>
    </location>
</feature>
<comment type="subcellular location">
    <subcellularLocation>
        <location evidence="1">Cell membrane</location>
        <topology evidence="1">Multi-pass membrane protein</topology>
    </subcellularLocation>
</comment>
<evidence type="ECO:0000256" key="4">
    <source>
        <dbReference type="ARBA" id="ARBA00022475"/>
    </source>
</evidence>
<dbReference type="Proteomes" id="UP001562425">
    <property type="component" value="Unassembled WGS sequence"/>
</dbReference>
<evidence type="ECO:0000256" key="2">
    <source>
        <dbReference type="ARBA" id="ARBA00006434"/>
    </source>
</evidence>
<evidence type="ECO:0000256" key="1">
    <source>
        <dbReference type="ARBA" id="ARBA00004651"/>
    </source>
</evidence>
<dbReference type="InterPro" id="IPR038377">
    <property type="entry name" value="Na/Glc_symporter_sf"/>
</dbReference>
<name>A0ABD1D4W9_CULPP</name>
<evidence type="ECO:0000256" key="3">
    <source>
        <dbReference type="ARBA" id="ARBA00022448"/>
    </source>
</evidence>
<keyword evidence="10" id="KW-0739">Sodium transport</keyword>
<evidence type="ECO:0000256" key="6">
    <source>
        <dbReference type="ARBA" id="ARBA00022989"/>
    </source>
</evidence>
<evidence type="ECO:0000256" key="11">
    <source>
        <dbReference type="SAM" id="MobiDB-lite"/>
    </source>
</evidence>